<gene>
    <name evidence="2" type="ORF">ABR63_04870</name>
</gene>
<evidence type="ECO:0000313" key="2">
    <source>
        <dbReference type="EMBL" id="KRO38314.1"/>
    </source>
</evidence>
<dbReference type="EMBL" id="LIAV01000349">
    <property type="protein sequence ID" value="KRO38314.1"/>
    <property type="molecule type" value="Genomic_DNA"/>
</dbReference>
<sequence>MEVKNHLKPHKTQIEGFLEGDTDTPITMLNLLKFKEKAEYEDGRETDLTGKEAYSIYGKEVVEHLKKVGANWVLSGKVSRLMIGEAEDLWDSVAIARYPSRKAMFEMIMDPDYLESEKHRSAGLEGQLNIELKEGELL</sequence>
<dbReference type="AlphaFoldDB" id="A0A0R2PTD5"/>
<dbReference type="Gene3D" id="3.30.70.100">
    <property type="match status" value="1"/>
</dbReference>
<feature type="domain" description="DUF1330" evidence="1">
    <location>
        <begin position="46"/>
        <end position="128"/>
    </location>
</feature>
<dbReference type="Pfam" id="PF07045">
    <property type="entry name" value="DUF1330"/>
    <property type="match status" value="1"/>
</dbReference>
<dbReference type="InterPro" id="IPR011008">
    <property type="entry name" value="Dimeric_a/b-barrel"/>
</dbReference>
<evidence type="ECO:0000259" key="1">
    <source>
        <dbReference type="Pfam" id="PF07045"/>
    </source>
</evidence>
<name>A0A0R2PTD5_9GAMM</name>
<evidence type="ECO:0000313" key="3">
    <source>
        <dbReference type="Proteomes" id="UP000050874"/>
    </source>
</evidence>
<dbReference type="SUPFAM" id="SSF54909">
    <property type="entry name" value="Dimeric alpha+beta barrel"/>
    <property type="match status" value="1"/>
</dbReference>
<protein>
    <recommendedName>
        <fullName evidence="1">DUF1330 domain-containing protein</fullName>
    </recommendedName>
</protein>
<accession>A0A0R2PTD5</accession>
<proteinExistence type="predicted"/>
<dbReference type="PANTHER" id="PTHR40257:SF1">
    <property type="entry name" value="DUF1330 DOMAIN-CONTAINING PROTEIN"/>
    <property type="match status" value="1"/>
</dbReference>
<comment type="caution">
    <text evidence="2">The sequence shown here is derived from an EMBL/GenBank/DDBJ whole genome shotgun (WGS) entry which is preliminary data.</text>
</comment>
<reference evidence="3" key="1">
    <citation type="submission" date="2015-10" db="EMBL/GenBank/DDBJ databases">
        <title>Metagenome-Assembled Genomes uncover a global brackish microbiome.</title>
        <authorList>
            <person name="Hugerth L.W."/>
            <person name="Larsson J."/>
            <person name="Alneberg J."/>
            <person name="Lindh M.V."/>
            <person name="Legrand C."/>
            <person name="Pinhassi J."/>
            <person name="Andersson A."/>
        </authorList>
    </citation>
    <scope>NUCLEOTIDE SEQUENCE [LARGE SCALE GENOMIC DNA]</scope>
</reference>
<organism evidence="2 3">
    <name type="scientific">SAR86 cluster bacterium BACL1 MAG-120920-bin57</name>
    <dbReference type="NCBI Taxonomy" id="1655571"/>
    <lineage>
        <taxon>Bacteria</taxon>
        <taxon>Pseudomonadati</taxon>
        <taxon>Pseudomonadota</taxon>
        <taxon>Gammaproteobacteria</taxon>
        <taxon>SAR86 cluster</taxon>
    </lineage>
</organism>
<dbReference type="PANTHER" id="PTHR40257">
    <property type="match status" value="1"/>
</dbReference>
<dbReference type="InterPro" id="IPR010753">
    <property type="entry name" value="DUF1330"/>
</dbReference>
<dbReference type="Proteomes" id="UP000050874">
    <property type="component" value="Unassembled WGS sequence"/>
</dbReference>